<dbReference type="PANTHER" id="PTHR34149:SF6">
    <property type="entry name" value="TRANSMEMBRANE PROTEIN"/>
    <property type="match status" value="1"/>
</dbReference>
<keyword evidence="1" id="KW-0472">Membrane</keyword>
<keyword evidence="1" id="KW-0812">Transmembrane</keyword>
<dbReference type="InterPro" id="IPR022559">
    <property type="entry name" value="SUP-1-like"/>
</dbReference>
<dbReference type="Pfam" id="PF10853">
    <property type="entry name" value="DUF2650"/>
    <property type="match status" value="1"/>
</dbReference>
<dbReference type="Proteomes" id="UP001303046">
    <property type="component" value="Unassembled WGS sequence"/>
</dbReference>
<comment type="caution">
    <text evidence="2">The sequence shown here is derived from an EMBL/GenBank/DDBJ whole genome shotgun (WGS) entry which is preliminary data.</text>
</comment>
<evidence type="ECO:0000313" key="3">
    <source>
        <dbReference type="Proteomes" id="UP001303046"/>
    </source>
</evidence>
<feature type="transmembrane region" description="Helical" evidence="1">
    <location>
        <begin position="112"/>
        <end position="134"/>
    </location>
</feature>
<dbReference type="PANTHER" id="PTHR34149">
    <property type="entry name" value="PROTEIN CBG11905-RELATED"/>
    <property type="match status" value="1"/>
</dbReference>
<keyword evidence="1" id="KW-1133">Transmembrane helix</keyword>
<evidence type="ECO:0000313" key="2">
    <source>
        <dbReference type="EMBL" id="KAK6729157.1"/>
    </source>
</evidence>
<keyword evidence="3" id="KW-1185">Reference proteome</keyword>
<accession>A0ABR1BRY1</accession>
<proteinExistence type="predicted"/>
<name>A0ABR1BRY1_NECAM</name>
<gene>
    <name evidence="2" type="primary">Necator_chrI.g2417</name>
    <name evidence="2" type="ORF">RB195_006289</name>
</gene>
<sequence length="164" mass="18724">MRTRSTELMRRICSEGAGRRVRQRDIALDVHADADMAEITLSVMKISSCFVASFAQTVITEIVTKGNPIDPLRQTLWCPTFQVGTQCPENSLISYYKCCGHLHKECCSHLRVWVLILIIALPLLLIVPPSVYLLRRLICKRRERYSAGIQMTTRETRESRSVSK</sequence>
<protein>
    <submittedName>
        <fullName evidence="2">Uncharacterized protein</fullName>
    </submittedName>
</protein>
<reference evidence="2 3" key="1">
    <citation type="submission" date="2023-08" db="EMBL/GenBank/DDBJ databases">
        <title>A Necator americanus chromosomal reference genome.</title>
        <authorList>
            <person name="Ilik V."/>
            <person name="Petrzelkova K.J."/>
            <person name="Pardy F."/>
            <person name="Fuh T."/>
            <person name="Niatou-Singa F.S."/>
            <person name="Gouil Q."/>
            <person name="Baker L."/>
            <person name="Ritchie M.E."/>
            <person name="Jex A.R."/>
            <person name="Gazzola D."/>
            <person name="Li H."/>
            <person name="Toshio Fujiwara R."/>
            <person name="Zhan B."/>
            <person name="Aroian R.V."/>
            <person name="Pafco B."/>
            <person name="Schwarz E.M."/>
        </authorList>
    </citation>
    <scope>NUCLEOTIDE SEQUENCE [LARGE SCALE GENOMIC DNA]</scope>
    <source>
        <strain evidence="2 3">Aroian</strain>
        <tissue evidence="2">Whole animal</tissue>
    </source>
</reference>
<dbReference type="EMBL" id="JAVFWL010000001">
    <property type="protein sequence ID" value="KAK6729157.1"/>
    <property type="molecule type" value="Genomic_DNA"/>
</dbReference>
<evidence type="ECO:0000256" key="1">
    <source>
        <dbReference type="SAM" id="Phobius"/>
    </source>
</evidence>
<organism evidence="2 3">
    <name type="scientific">Necator americanus</name>
    <name type="common">Human hookworm</name>
    <dbReference type="NCBI Taxonomy" id="51031"/>
    <lineage>
        <taxon>Eukaryota</taxon>
        <taxon>Metazoa</taxon>
        <taxon>Ecdysozoa</taxon>
        <taxon>Nematoda</taxon>
        <taxon>Chromadorea</taxon>
        <taxon>Rhabditida</taxon>
        <taxon>Rhabditina</taxon>
        <taxon>Rhabditomorpha</taxon>
        <taxon>Strongyloidea</taxon>
        <taxon>Ancylostomatidae</taxon>
        <taxon>Bunostominae</taxon>
        <taxon>Necator</taxon>
    </lineage>
</organism>